<dbReference type="Proteomes" id="UP001303324">
    <property type="component" value="Chromosome"/>
</dbReference>
<protein>
    <recommendedName>
        <fullName evidence="4">YfhD family protein</fullName>
    </recommendedName>
</protein>
<dbReference type="RefSeq" id="WP_311070873.1">
    <property type="nucleotide sequence ID" value="NZ_CP134494.1"/>
</dbReference>
<keyword evidence="3" id="KW-1185">Reference proteome</keyword>
<proteinExistence type="predicted"/>
<evidence type="ECO:0000256" key="1">
    <source>
        <dbReference type="SAM" id="MobiDB-lite"/>
    </source>
</evidence>
<name>A0ABY9VE50_9BACI</name>
<gene>
    <name evidence="2" type="ORF">RH061_13510</name>
</gene>
<feature type="compositionally biased region" description="Basic and acidic residues" evidence="1">
    <location>
        <begin position="1"/>
        <end position="17"/>
    </location>
</feature>
<feature type="region of interest" description="Disordered" evidence="1">
    <location>
        <begin position="1"/>
        <end position="24"/>
    </location>
</feature>
<reference evidence="2 3" key="1">
    <citation type="submission" date="2023-09" db="EMBL/GenBank/DDBJ databases">
        <title>Microbial mechanism of fulvic acid promoting antimony reduction mineralization in rice fields.</title>
        <authorList>
            <person name="Chen G."/>
            <person name="Lan J."/>
        </authorList>
    </citation>
    <scope>NUCLEOTIDE SEQUENCE [LARGE SCALE GENOMIC DNA]</scope>
    <source>
        <strain evidence="2 3">PS1</strain>
    </source>
</reference>
<evidence type="ECO:0000313" key="3">
    <source>
        <dbReference type="Proteomes" id="UP001303324"/>
    </source>
</evidence>
<sequence length="52" mass="6262">MEQKQSHHKKTNEENEQQHSMVCNDQLFFQELRIAAEDAERDRDNSDQDQTK</sequence>
<dbReference type="EMBL" id="CP134494">
    <property type="protein sequence ID" value="WNF21217.1"/>
    <property type="molecule type" value="Genomic_DNA"/>
</dbReference>
<evidence type="ECO:0000313" key="2">
    <source>
        <dbReference type="EMBL" id="WNF21217.1"/>
    </source>
</evidence>
<organism evidence="2 3">
    <name type="scientific">Mesobacillus jeotgali</name>
    <dbReference type="NCBI Taxonomy" id="129985"/>
    <lineage>
        <taxon>Bacteria</taxon>
        <taxon>Bacillati</taxon>
        <taxon>Bacillota</taxon>
        <taxon>Bacilli</taxon>
        <taxon>Bacillales</taxon>
        <taxon>Bacillaceae</taxon>
        <taxon>Mesobacillus</taxon>
    </lineage>
</organism>
<evidence type="ECO:0008006" key="4">
    <source>
        <dbReference type="Google" id="ProtNLM"/>
    </source>
</evidence>
<accession>A0ABY9VE50</accession>